<dbReference type="EMBL" id="QMPY01000001">
    <property type="protein sequence ID" value="RLE08956.1"/>
    <property type="molecule type" value="Genomic_DNA"/>
</dbReference>
<dbReference type="Pfam" id="PF13412">
    <property type="entry name" value="HTH_24"/>
    <property type="match status" value="1"/>
</dbReference>
<dbReference type="SUPFAM" id="SSF46785">
    <property type="entry name" value="Winged helix' DNA-binding domain"/>
    <property type="match status" value="1"/>
</dbReference>
<evidence type="ECO:0000313" key="1">
    <source>
        <dbReference type="EMBL" id="RLE08956.1"/>
    </source>
</evidence>
<name>A0A662D6K0_UNCAE</name>
<dbReference type="AlphaFoldDB" id="A0A662D6K0"/>
<comment type="caution">
    <text evidence="1">The sequence shown here is derived from an EMBL/GenBank/DDBJ whole genome shotgun (WGS) entry which is preliminary data.</text>
</comment>
<dbReference type="InterPro" id="IPR036388">
    <property type="entry name" value="WH-like_DNA-bd_sf"/>
</dbReference>
<gene>
    <name evidence="1" type="ORF">DRZ78_00070</name>
</gene>
<proteinExistence type="predicted"/>
<dbReference type="InterPro" id="IPR036390">
    <property type="entry name" value="WH_DNA-bd_sf"/>
</dbReference>
<organism evidence="1 2">
    <name type="scientific">Aerophobetes bacterium</name>
    <dbReference type="NCBI Taxonomy" id="2030807"/>
    <lineage>
        <taxon>Bacteria</taxon>
        <taxon>Candidatus Aerophobota</taxon>
    </lineage>
</organism>
<sequence length="320" mass="36259">MATDDPKQKRKVMSGAGFEPATLNDSKEISSSLFLDTKERIYRLLIQHIRQAEIARLLGVSRQYVNQVTKELEEAGVIKCMNPGGKPKSYAATGRGYAYVKQNKAGVAPDLCRVHLVACRAMILRPPTEPIKWTKTWTLPNGTQYFLRKELLDIGIVSFVRVKSASSDQLIIFMPEKYMSPDELQDHETKLEAYTQRAANWFMKTYGCQLGLLELNQKPHFAFEESSEIAAIVKKLNLSWPNFWIDDSGGHHDWETTDKKLAIARAEAPQRILILEEKVAALENTTEKIIGSMERLETKIDELLALSQTPLKPPDNREVV</sequence>
<dbReference type="Proteomes" id="UP000277457">
    <property type="component" value="Unassembled WGS sequence"/>
</dbReference>
<dbReference type="Gene3D" id="1.10.10.10">
    <property type="entry name" value="Winged helix-like DNA-binding domain superfamily/Winged helix DNA-binding domain"/>
    <property type="match status" value="1"/>
</dbReference>
<reference evidence="1 2" key="1">
    <citation type="submission" date="2018-06" db="EMBL/GenBank/DDBJ databases">
        <title>Extensive metabolic versatility and redundancy in microbially diverse, dynamic hydrothermal sediments.</title>
        <authorList>
            <person name="Dombrowski N."/>
            <person name="Teske A."/>
            <person name="Baker B.J."/>
        </authorList>
    </citation>
    <scope>NUCLEOTIDE SEQUENCE [LARGE SCALE GENOMIC DNA]</scope>
    <source>
        <strain evidence="1">B7_G13</strain>
    </source>
</reference>
<accession>A0A662D6K0</accession>
<evidence type="ECO:0000313" key="2">
    <source>
        <dbReference type="Proteomes" id="UP000277457"/>
    </source>
</evidence>
<protein>
    <submittedName>
        <fullName evidence="1">Uncharacterized protein</fullName>
    </submittedName>
</protein>